<dbReference type="EMBL" id="RHLK01000002">
    <property type="protein sequence ID" value="MVO98814.1"/>
    <property type="molecule type" value="Genomic_DNA"/>
</dbReference>
<protein>
    <recommendedName>
        <fullName evidence="9">Glycosyltransferase RgtA/B/C/D-like domain-containing protein</fullName>
    </recommendedName>
</protein>
<evidence type="ECO:0000313" key="11">
    <source>
        <dbReference type="Proteomes" id="UP000490800"/>
    </source>
</evidence>
<feature type="transmembrane region" description="Helical" evidence="8">
    <location>
        <begin position="177"/>
        <end position="205"/>
    </location>
</feature>
<dbReference type="InterPro" id="IPR050297">
    <property type="entry name" value="LipidA_mod_glycosyltrf_83"/>
</dbReference>
<reference evidence="10 11" key="1">
    <citation type="journal article" date="2019" name="Microorganisms">
        <title>Paenibacillus lutrae sp. nov., A Chitinolytic Species Isolated from A River Otter in Castril Natural Park, Granada, Spain.</title>
        <authorList>
            <person name="Rodriguez M."/>
            <person name="Reina J.C."/>
            <person name="Bejar V."/>
            <person name="Llamas I."/>
        </authorList>
    </citation>
    <scope>NUCLEOTIDE SEQUENCE [LARGE SCALE GENOMIC DNA]</scope>
    <source>
        <strain evidence="10 11">N10</strain>
    </source>
</reference>
<evidence type="ECO:0000256" key="8">
    <source>
        <dbReference type="SAM" id="Phobius"/>
    </source>
</evidence>
<name>A0A7X3FFQ2_9BACL</name>
<evidence type="ECO:0000256" key="6">
    <source>
        <dbReference type="ARBA" id="ARBA00022989"/>
    </source>
</evidence>
<feature type="domain" description="Glycosyltransferase RgtA/B/C/D-like" evidence="9">
    <location>
        <begin position="79"/>
        <end position="235"/>
    </location>
</feature>
<dbReference type="PANTHER" id="PTHR33908:SF11">
    <property type="entry name" value="MEMBRANE PROTEIN"/>
    <property type="match status" value="1"/>
</dbReference>
<comment type="subcellular location">
    <subcellularLocation>
        <location evidence="1">Cell membrane</location>
        <topology evidence="1">Multi-pass membrane protein</topology>
    </subcellularLocation>
</comment>
<keyword evidence="5 8" id="KW-0812">Transmembrane</keyword>
<organism evidence="10 11">
    <name type="scientific">Paenibacillus lutrae</name>
    <dbReference type="NCBI Taxonomy" id="2078573"/>
    <lineage>
        <taxon>Bacteria</taxon>
        <taxon>Bacillati</taxon>
        <taxon>Bacillota</taxon>
        <taxon>Bacilli</taxon>
        <taxon>Bacillales</taxon>
        <taxon>Paenibacillaceae</taxon>
        <taxon>Paenibacillus</taxon>
    </lineage>
</organism>
<evidence type="ECO:0000259" key="9">
    <source>
        <dbReference type="Pfam" id="PF13231"/>
    </source>
</evidence>
<keyword evidence="11" id="KW-1185">Reference proteome</keyword>
<dbReference type="RefSeq" id="WP_157333309.1">
    <property type="nucleotide sequence ID" value="NZ_RHLK01000002.1"/>
</dbReference>
<evidence type="ECO:0000313" key="10">
    <source>
        <dbReference type="EMBL" id="MVO98814.1"/>
    </source>
</evidence>
<dbReference type="GO" id="GO:0009103">
    <property type="term" value="P:lipopolysaccharide biosynthetic process"/>
    <property type="evidence" value="ECO:0007669"/>
    <property type="project" value="UniProtKB-ARBA"/>
</dbReference>
<proteinExistence type="predicted"/>
<dbReference type="GO" id="GO:0016763">
    <property type="term" value="F:pentosyltransferase activity"/>
    <property type="evidence" value="ECO:0007669"/>
    <property type="project" value="TreeGrafter"/>
</dbReference>
<comment type="caution">
    <text evidence="10">The sequence shown here is derived from an EMBL/GenBank/DDBJ whole genome shotgun (WGS) entry which is preliminary data.</text>
</comment>
<dbReference type="GO" id="GO:0005886">
    <property type="term" value="C:plasma membrane"/>
    <property type="evidence" value="ECO:0007669"/>
    <property type="project" value="UniProtKB-SubCell"/>
</dbReference>
<evidence type="ECO:0000256" key="4">
    <source>
        <dbReference type="ARBA" id="ARBA00022679"/>
    </source>
</evidence>
<evidence type="ECO:0000256" key="1">
    <source>
        <dbReference type="ARBA" id="ARBA00004651"/>
    </source>
</evidence>
<feature type="transmembrane region" description="Helical" evidence="8">
    <location>
        <begin position="336"/>
        <end position="353"/>
    </location>
</feature>
<keyword evidence="4" id="KW-0808">Transferase</keyword>
<feature type="transmembrane region" description="Helical" evidence="8">
    <location>
        <begin position="124"/>
        <end position="142"/>
    </location>
</feature>
<dbReference type="AlphaFoldDB" id="A0A7X3FFQ2"/>
<gene>
    <name evidence="10" type="ORF">EDM21_04650</name>
</gene>
<dbReference type="Proteomes" id="UP000490800">
    <property type="component" value="Unassembled WGS sequence"/>
</dbReference>
<keyword evidence="2" id="KW-1003">Cell membrane</keyword>
<keyword evidence="3" id="KW-0328">Glycosyltransferase</keyword>
<keyword evidence="6 8" id="KW-1133">Transmembrane helix</keyword>
<feature type="transmembrane region" description="Helical" evidence="8">
    <location>
        <begin position="15"/>
        <end position="34"/>
    </location>
</feature>
<evidence type="ECO:0000256" key="2">
    <source>
        <dbReference type="ARBA" id="ARBA00022475"/>
    </source>
</evidence>
<keyword evidence="7 8" id="KW-0472">Membrane</keyword>
<sequence>MFSLQREKPAIRNTLFILMALVLVVSVATVLFYGDRFLLGTYAKLNNDDVGYMYAAKVLLEEGTLVYKSYPDPTLFIMPGLPIILAFFMLIFGDYETTAAAFRLFQCVLQTAMIYFLFVIGRQLFNSKVALAACIIAAVYLPNYYTSGVILSESIFQFIFFLIICMTLWALNKPSTGRYIVIGILIALACYFKPQIVLFPLIIGITWLTRKYSWKKMILYTITIVMTVCVVMSPWWVRNYVDFGKFIPFTTSSGNPMLMGILPGGIPPEFYNKYPQYSPDVYDDSTETVGKIIGFNFETKPFESIKWYVFDKVLLSFEHDFYWMDLWGIAQEPARVGHVILTLLGAAGLLLVWFRRKHDFTVLTLTLLYFIGVHIPFVAFSRYMYPIMFILTLTGAYLIVYLFELGSNLSSSRSKKSTGTGMKLEG</sequence>
<feature type="transmembrane region" description="Helical" evidence="8">
    <location>
        <begin position="217"/>
        <end position="237"/>
    </location>
</feature>
<dbReference type="OrthoDB" id="136232at2"/>
<feature type="transmembrane region" description="Helical" evidence="8">
    <location>
        <begin position="75"/>
        <end position="93"/>
    </location>
</feature>
<accession>A0A7X3FFQ2</accession>
<feature type="transmembrane region" description="Helical" evidence="8">
    <location>
        <begin position="383"/>
        <end position="403"/>
    </location>
</feature>
<dbReference type="InterPro" id="IPR038731">
    <property type="entry name" value="RgtA/B/C-like"/>
</dbReference>
<feature type="transmembrane region" description="Helical" evidence="8">
    <location>
        <begin position="100"/>
        <end position="118"/>
    </location>
</feature>
<evidence type="ECO:0000256" key="7">
    <source>
        <dbReference type="ARBA" id="ARBA00023136"/>
    </source>
</evidence>
<evidence type="ECO:0000256" key="3">
    <source>
        <dbReference type="ARBA" id="ARBA00022676"/>
    </source>
</evidence>
<dbReference type="Pfam" id="PF13231">
    <property type="entry name" value="PMT_2"/>
    <property type="match status" value="1"/>
</dbReference>
<feature type="transmembrane region" description="Helical" evidence="8">
    <location>
        <begin position="154"/>
        <end position="171"/>
    </location>
</feature>
<dbReference type="PANTHER" id="PTHR33908">
    <property type="entry name" value="MANNOSYLTRANSFERASE YKCB-RELATED"/>
    <property type="match status" value="1"/>
</dbReference>
<feature type="transmembrane region" description="Helical" evidence="8">
    <location>
        <begin position="360"/>
        <end position="377"/>
    </location>
</feature>
<evidence type="ECO:0000256" key="5">
    <source>
        <dbReference type="ARBA" id="ARBA00022692"/>
    </source>
</evidence>